<dbReference type="NCBIfam" id="NF038299">
    <property type="entry name" value="EPS_HpsN"/>
    <property type="match status" value="1"/>
</dbReference>
<evidence type="ECO:0000256" key="4">
    <source>
        <dbReference type="ARBA" id="ARBA00022679"/>
    </source>
</evidence>
<keyword evidence="7" id="KW-1185">Reference proteome</keyword>
<keyword evidence="3" id="KW-0328">Glycosyltransferase</keyword>
<dbReference type="InterPro" id="IPR029044">
    <property type="entry name" value="Nucleotide-diphossugar_trans"/>
</dbReference>
<evidence type="ECO:0000313" key="7">
    <source>
        <dbReference type="Proteomes" id="UP001163152"/>
    </source>
</evidence>
<dbReference type="PANTHER" id="PTHR43179:SF12">
    <property type="entry name" value="GALACTOFURANOSYLTRANSFERASE GLFT2"/>
    <property type="match status" value="1"/>
</dbReference>
<dbReference type="KEGG" id="tsin:OXH18_04565"/>
<gene>
    <name evidence="6" type="primary">hpsN</name>
    <name evidence="6" type="ORF">OXH18_04565</name>
</gene>
<reference evidence="6" key="1">
    <citation type="submission" date="2022-12" db="EMBL/GenBank/DDBJ databases">
        <title>Polyphasic identification of a Novel Hot-Spring Cyanobacterium Ocullathermofonsia sinensis gen nov. sp. nov. and Genomic Insights on its Adaptations to the Thermal Habitat.</title>
        <authorList>
            <person name="Daroch M."/>
            <person name="Tang J."/>
            <person name="Jiang Y."/>
        </authorList>
    </citation>
    <scope>NUCLEOTIDE SEQUENCE</scope>
    <source>
        <strain evidence="6">PKUAC-SCTA174</strain>
    </source>
</reference>
<evidence type="ECO:0000256" key="2">
    <source>
        <dbReference type="ARBA" id="ARBA00006739"/>
    </source>
</evidence>
<dbReference type="SUPFAM" id="SSF53448">
    <property type="entry name" value="Nucleotide-diphospho-sugar transferases"/>
    <property type="match status" value="1"/>
</dbReference>
<dbReference type="GO" id="GO:0016757">
    <property type="term" value="F:glycosyltransferase activity"/>
    <property type="evidence" value="ECO:0007669"/>
    <property type="project" value="UniProtKB-KW"/>
</dbReference>
<evidence type="ECO:0000259" key="5">
    <source>
        <dbReference type="Pfam" id="PF00535"/>
    </source>
</evidence>
<comment type="pathway">
    <text evidence="1">Cell wall biogenesis; cell wall polysaccharide biosynthesis.</text>
</comment>
<dbReference type="Proteomes" id="UP001163152">
    <property type="component" value="Chromosome"/>
</dbReference>
<name>A0A9E9C995_9CYAN</name>
<dbReference type="Pfam" id="PF00535">
    <property type="entry name" value="Glycos_transf_2"/>
    <property type="match status" value="1"/>
</dbReference>
<organism evidence="6 7">
    <name type="scientific">Thermocoleostomius sinensis A174</name>
    <dbReference type="NCBI Taxonomy" id="2016057"/>
    <lineage>
        <taxon>Bacteria</taxon>
        <taxon>Bacillati</taxon>
        <taxon>Cyanobacteriota</taxon>
        <taxon>Cyanophyceae</taxon>
        <taxon>Oculatellales</taxon>
        <taxon>Oculatellaceae</taxon>
        <taxon>Thermocoleostomius</taxon>
    </lineage>
</organism>
<evidence type="ECO:0000256" key="1">
    <source>
        <dbReference type="ARBA" id="ARBA00004776"/>
    </source>
</evidence>
<proteinExistence type="inferred from homology"/>
<dbReference type="InterPro" id="IPR001173">
    <property type="entry name" value="Glyco_trans_2-like"/>
</dbReference>
<feature type="domain" description="Glycosyltransferase 2-like" evidence="5">
    <location>
        <begin position="6"/>
        <end position="182"/>
    </location>
</feature>
<comment type="similarity">
    <text evidence="2">Belongs to the glycosyltransferase 2 family.</text>
</comment>
<dbReference type="Gene3D" id="3.90.550.10">
    <property type="entry name" value="Spore Coat Polysaccharide Biosynthesis Protein SpsA, Chain A"/>
    <property type="match status" value="1"/>
</dbReference>
<sequence length="331" mass="38151">MVIFVSIIIPTYGRDEVLRDTIANVLQQDYYPYEVLVIDQTITHEPATQRYLDQLEREERIRLFRVSWASLPGARNYGVRRAKGDVVLFLDDDVQLPPGFLSAHARNYIDRPDIGAVAGRVFDRMKLADAIPGLQIDYLPPEAMNPGIAWYHIDLVHTTKPQQVLTARGCNMSFRREIFEQHGIWFDERFCGSAVREESDFCLRLRRTGLKIWYDPDANLIHLGEETGGCHDISTRSLQYQVTFYHNHFLMALKNLTPFQLARLCAKLFDCHVLGHPPCYKSGSPIKILTRALFYTIGFFAALNTLIRSIWNDGQQYTQLDRLISSQTSHR</sequence>
<evidence type="ECO:0000313" key="6">
    <source>
        <dbReference type="EMBL" id="WAL61278.1"/>
    </source>
</evidence>
<protein>
    <submittedName>
        <fullName evidence="6">Hormogonium polysaccharide biosynthesis glycosyltransferase HpsN</fullName>
    </submittedName>
</protein>
<dbReference type="RefSeq" id="WP_268611232.1">
    <property type="nucleotide sequence ID" value="NZ_CP113797.1"/>
</dbReference>
<dbReference type="PANTHER" id="PTHR43179">
    <property type="entry name" value="RHAMNOSYLTRANSFERASE WBBL"/>
    <property type="match status" value="1"/>
</dbReference>
<dbReference type="AlphaFoldDB" id="A0A9E9C995"/>
<dbReference type="EMBL" id="CP113797">
    <property type="protein sequence ID" value="WAL61278.1"/>
    <property type="molecule type" value="Genomic_DNA"/>
</dbReference>
<evidence type="ECO:0000256" key="3">
    <source>
        <dbReference type="ARBA" id="ARBA00022676"/>
    </source>
</evidence>
<keyword evidence="4" id="KW-0808">Transferase</keyword>
<accession>A0A9E9C995</accession>